<name>A0ABN3D3L5_9ACTN</name>
<comment type="caution">
    <text evidence="2">The sequence shown here is derived from an EMBL/GenBank/DDBJ whole genome shotgun (WGS) entry which is preliminary data.</text>
</comment>
<evidence type="ECO:0000313" key="2">
    <source>
        <dbReference type="EMBL" id="GAA2216426.1"/>
    </source>
</evidence>
<proteinExistence type="predicted"/>
<dbReference type="Proteomes" id="UP001499843">
    <property type="component" value="Unassembled WGS sequence"/>
</dbReference>
<evidence type="ECO:0000313" key="3">
    <source>
        <dbReference type="Proteomes" id="UP001499843"/>
    </source>
</evidence>
<accession>A0ABN3D3L5</accession>
<reference evidence="3" key="1">
    <citation type="journal article" date="2019" name="Int. J. Syst. Evol. Microbiol.">
        <title>The Global Catalogue of Microorganisms (GCM) 10K type strain sequencing project: providing services to taxonomists for standard genome sequencing and annotation.</title>
        <authorList>
            <consortium name="The Broad Institute Genomics Platform"/>
            <consortium name="The Broad Institute Genome Sequencing Center for Infectious Disease"/>
            <person name="Wu L."/>
            <person name="Ma J."/>
        </authorList>
    </citation>
    <scope>NUCLEOTIDE SEQUENCE [LARGE SCALE GENOMIC DNA]</scope>
    <source>
        <strain evidence="3">JCM 16114</strain>
    </source>
</reference>
<dbReference type="Pfam" id="PF12770">
    <property type="entry name" value="CHAT"/>
    <property type="match status" value="1"/>
</dbReference>
<sequence>MNEDPLDEVRAARDELEQVIEEIRAVPGYGDFLRAPTFDDVASAAEHEPLVYLAATEFGGLALIVRGEAVEHVPLDELTTMELQDQVAAYFAAYGAFRENKDDPDAVLRWRATVDDVTDWLWTDVMREVMARLRPASSAVLVAGGLLGLLPLHAAWTATGDPERPRRYVIDELMVSYAPNARSLSRARRLAARPAGRLLAVLGPKSDQDSAFASAPSESQVAAAHFGAAAAVVEGGAAGIGGVADAMRDADVVHFACHGFARLASPLDSGLDLAPEQALTLREVFALDLTLRLAVLSACETSMPGTELPDEVVSLPTGLLQAGAGGVVASMWLIDDLPTLILMIEFYRRWRVEGEAPRAALRQAQCWLRDTPNGEIVRVYEEALEAGAGWLPHEAAMVVLSDLMMRPARERTYSTIDAWAAFAYIGA</sequence>
<dbReference type="EMBL" id="BAAAQX010000069">
    <property type="protein sequence ID" value="GAA2216426.1"/>
    <property type="molecule type" value="Genomic_DNA"/>
</dbReference>
<keyword evidence="3" id="KW-1185">Reference proteome</keyword>
<protein>
    <recommendedName>
        <fullName evidence="1">CHAT domain-containing protein</fullName>
    </recommendedName>
</protein>
<evidence type="ECO:0000259" key="1">
    <source>
        <dbReference type="Pfam" id="PF12770"/>
    </source>
</evidence>
<feature type="domain" description="CHAT" evidence="1">
    <location>
        <begin position="119"/>
        <end position="426"/>
    </location>
</feature>
<gene>
    <name evidence="2" type="ORF">GCM10009850_118950</name>
</gene>
<organism evidence="2 3">
    <name type="scientific">Nonomuraea monospora</name>
    <dbReference type="NCBI Taxonomy" id="568818"/>
    <lineage>
        <taxon>Bacteria</taxon>
        <taxon>Bacillati</taxon>
        <taxon>Actinomycetota</taxon>
        <taxon>Actinomycetes</taxon>
        <taxon>Streptosporangiales</taxon>
        <taxon>Streptosporangiaceae</taxon>
        <taxon>Nonomuraea</taxon>
    </lineage>
</organism>
<dbReference type="InterPro" id="IPR024983">
    <property type="entry name" value="CHAT_dom"/>
</dbReference>
<dbReference type="RefSeq" id="WP_344496016.1">
    <property type="nucleotide sequence ID" value="NZ_BAAAQX010000069.1"/>
</dbReference>